<dbReference type="AlphaFoldDB" id="A0A521AYW1"/>
<keyword evidence="2" id="KW-1185">Reference proteome</keyword>
<gene>
    <name evidence="1" type="ORF">SAMN06265219_101466</name>
</gene>
<protein>
    <submittedName>
        <fullName evidence="1">Uncharacterized protein</fullName>
    </submittedName>
</protein>
<reference evidence="1 2" key="1">
    <citation type="submission" date="2017-05" db="EMBL/GenBank/DDBJ databases">
        <authorList>
            <person name="Varghese N."/>
            <person name="Submissions S."/>
        </authorList>
    </citation>
    <scope>NUCLEOTIDE SEQUENCE [LARGE SCALE GENOMIC DNA]</scope>
    <source>
        <strain evidence="1 2">DSM 21985</strain>
    </source>
</reference>
<organism evidence="1 2">
    <name type="scientific">Gracilimonas mengyeensis</name>
    <dbReference type="NCBI Taxonomy" id="1302730"/>
    <lineage>
        <taxon>Bacteria</taxon>
        <taxon>Pseudomonadati</taxon>
        <taxon>Balneolota</taxon>
        <taxon>Balneolia</taxon>
        <taxon>Balneolales</taxon>
        <taxon>Balneolaceae</taxon>
        <taxon>Gracilimonas</taxon>
    </lineage>
</organism>
<dbReference type="Proteomes" id="UP000317557">
    <property type="component" value="Unassembled WGS sequence"/>
</dbReference>
<sequence length="120" mass="13420">MLLLTVYSGTATAQEFKPVINKPIIAESISEEDLFNNFLKVRTKWGDKTKITPKDLEEKELSAIAVYNYWQQSVFPVVRTTALKCYAGDSDFIELIMIAPNAVDSFTSPAGSTKIKEPEI</sequence>
<name>A0A521AYW1_9BACT</name>
<evidence type="ECO:0000313" key="2">
    <source>
        <dbReference type="Proteomes" id="UP000317557"/>
    </source>
</evidence>
<accession>A0A521AYW1</accession>
<proteinExistence type="predicted"/>
<evidence type="ECO:0000313" key="1">
    <source>
        <dbReference type="EMBL" id="SMO40032.1"/>
    </source>
</evidence>
<dbReference type="EMBL" id="FXTP01000001">
    <property type="protein sequence ID" value="SMO40032.1"/>
    <property type="molecule type" value="Genomic_DNA"/>
</dbReference>